<protein>
    <submittedName>
        <fullName evidence="2">Uncharacterized protein</fullName>
    </submittedName>
</protein>
<dbReference type="EMBL" id="KZ679259">
    <property type="protein sequence ID" value="PTB43155.1"/>
    <property type="molecule type" value="Genomic_DNA"/>
</dbReference>
<feature type="non-terminal residue" evidence="2">
    <location>
        <position position="68"/>
    </location>
</feature>
<dbReference type="AlphaFoldDB" id="A0A2T3ZEC9"/>
<dbReference type="OrthoDB" id="10320968at2759"/>
<evidence type="ECO:0000256" key="1">
    <source>
        <dbReference type="SAM" id="MobiDB-lite"/>
    </source>
</evidence>
<proteinExistence type="predicted"/>
<feature type="region of interest" description="Disordered" evidence="1">
    <location>
        <begin position="15"/>
        <end position="68"/>
    </location>
</feature>
<name>A0A2T3ZEC9_TRIA4</name>
<keyword evidence="3" id="KW-1185">Reference proteome</keyword>
<dbReference type="Proteomes" id="UP000240493">
    <property type="component" value="Unassembled WGS sequence"/>
</dbReference>
<sequence>QRACMPATCGLADGGQTSFSQPVAGPGVLASAPPEGEHRRLHRSCAGQPRPAGSGSCYPLPGRPRRFV</sequence>
<accession>A0A2T3ZEC9</accession>
<gene>
    <name evidence="2" type="ORF">M441DRAFT_106578</name>
</gene>
<evidence type="ECO:0000313" key="3">
    <source>
        <dbReference type="Proteomes" id="UP000240493"/>
    </source>
</evidence>
<feature type="non-terminal residue" evidence="2">
    <location>
        <position position="1"/>
    </location>
</feature>
<evidence type="ECO:0000313" key="2">
    <source>
        <dbReference type="EMBL" id="PTB43155.1"/>
    </source>
</evidence>
<reference evidence="2 3" key="1">
    <citation type="submission" date="2016-07" db="EMBL/GenBank/DDBJ databases">
        <title>Multiple horizontal gene transfer events from other fungi enriched the ability of initially mycotrophic Trichoderma (Ascomycota) to feed on dead plant biomass.</title>
        <authorList>
            <consortium name="DOE Joint Genome Institute"/>
            <person name="Aerts A."/>
            <person name="Atanasova L."/>
            <person name="Chenthamara K."/>
            <person name="Zhang J."/>
            <person name="Grujic M."/>
            <person name="Henrissat B."/>
            <person name="Kuo A."/>
            <person name="Salamov A."/>
            <person name="Lipzen A."/>
            <person name="Labutti K."/>
            <person name="Barry K."/>
            <person name="Miao Y."/>
            <person name="Rahimi M.J."/>
            <person name="Shen Q."/>
            <person name="Grigoriev I.V."/>
            <person name="Kubicek C.P."/>
            <person name="Druzhinina I.S."/>
        </authorList>
    </citation>
    <scope>NUCLEOTIDE SEQUENCE [LARGE SCALE GENOMIC DNA]</scope>
    <source>
        <strain evidence="2 3">CBS 433.97</strain>
    </source>
</reference>
<organism evidence="2 3">
    <name type="scientific">Trichoderma asperellum (strain ATCC 204424 / CBS 433.97 / NBRC 101777)</name>
    <dbReference type="NCBI Taxonomy" id="1042311"/>
    <lineage>
        <taxon>Eukaryota</taxon>
        <taxon>Fungi</taxon>
        <taxon>Dikarya</taxon>
        <taxon>Ascomycota</taxon>
        <taxon>Pezizomycotina</taxon>
        <taxon>Sordariomycetes</taxon>
        <taxon>Hypocreomycetidae</taxon>
        <taxon>Hypocreales</taxon>
        <taxon>Hypocreaceae</taxon>
        <taxon>Trichoderma</taxon>
    </lineage>
</organism>